<organism evidence="2 3">
    <name type="scientific">Nocardia aurantiaca</name>
    <dbReference type="NCBI Taxonomy" id="2675850"/>
    <lineage>
        <taxon>Bacteria</taxon>
        <taxon>Bacillati</taxon>
        <taxon>Actinomycetota</taxon>
        <taxon>Actinomycetes</taxon>
        <taxon>Mycobacteriales</taxon>
        <taxon>Nocardiaceae</taxon>
        <taxon>Nocardia</taxon>
    </lineage>
</organism>
<accession>A0A6I3L239</accession>
<dbReference type="Proteomes" id="UP000432464">
    <property type="component" value="Unassembled WGS sequence"/>
</dbReference>
<protein>
    <submittedName>
        <fullName evidence="2">Uncharacterized protein</fullName>
    </submittedName>
</protein>
<gene>
    <name evidence="2" type="ORF">GLP40_30580</name>
</gene>
<dbReference type="RefSeq" id="WP_154791489.1">
    <property type="nucleotide sequence ID" value="NZ_WMBB01000019.1"/>
</dbReference>
<feature type="transmembrane region" description="Helical" evidence="1">
    <location>
        <begin position="12"/>
        <end position="29"/>
    </location>
</feature>
<name>A0A6I3L239_9NOCA</name>
<sequence>MTAGVPASDRRIVIVGAGLSGVGMVVSLRREGIADGFDRVTSAQRSPCGPTKA</sequence>
<dbReference type="AlphaFoldDB" id="A0A6I3L239"/>
<comment type="caution">
    <text evidence="2">The sequence shown here is derived from an EMBL/GenBank/DDBJ whole genome shotgun (WGS) entry which is preliminary data.</text>
</comment>
<keyword evidence="1" id="KW-1133">Transmembrane helix</keyword>
<dbReference type="EMBL" id="WMBB01000019">
    <property type="protein sequence ID" value="MTE17073.1"/>
    <property type="molecule type" value="Genomic_DNA"/>
</dbReference>
<keyword evidence="1" id="KW-0472">Membrane</keyword>
<proteinExistence type="predicted"/>
<evidence type="ECO:0000313" key="3">
    <source>
        <dbReference type="Proteomes" id="UP000432464"/>
    </source>
</evidence>
<evidence type="ECO:0000313" key="2">
    <source>
        <dbReference type="EMBL" id="MTE17073.1"/>
    </source>
</evidence>
<evidence type="ECO:0000256" key="1">
    <source>
        <dbReference type="SAM" id="Phobius"/>
    </source>
</evidence>
<keyword evidence="1" id="KW-0812">Transmembrane</keyword>
<reference evidence="2 3" key="1">
    <citation type="submission" date="2019-11" db="EMBL/GenBank/DDBJ databases">
        <title>Nocardia sp. nov. CT2-14 isolated from soil.</title>
        <authorList>
            <person name="Kanchanasin P."/>
            <person name="Tanasupawat S."/>
            <person name="Yuki M."/>
            <person name="Kudo T."/>
        </authorList>
    </citation>
    <scope>NUCLEOTIDE SEQUENCE [LARGE SCALE GENOMIC DNA]</scope>
    <source>
        <strain evidence="2 3">CT2-14</strain>
    </source>
</reference>
<keyword evidence="3" id="KW-1185">Reference proteome</keyword>